<comment type="caution">
    <text evidence="4">The sequence shown here is derived from an EMBL/GenBank/DDBJ whole genome shotgun (WGS) entry which is preliminary data.</text>
</comment>
<dbReference type="Gene3D" id="3.30.70.270">
    <property type="match status" value="1"/>
</dbReference>
<name>A0ABV7J484_9GAMM</name>
<evidence type="ECO:0000313" key="5">
    <source>
        <dbReference type="Proteomes" id="UP001595533"/>
    </source>
</evidence>
<dbReference type="CDD" id="cd01948">
    <property type="entry name" value="EAL"/>
    <property type="match status" value="1"/>
</dbReference>
<feature type="transmembrane region" description="Helical" evidence="1">
    <location>
        <begin position="105"/>
        <end position="123"/>
    </location>
</feature>
<feature type="transmembrane region" description="Helical" evidence="1">
    <location>
        <begin position="170"/>
        <end position="190"/>
    </location>
</feature>
<dbReference type="SUPFAM" id="SSF55073">
    <property type="entry name" value="Nucleotide cyclase"/>
    <property type="match status" value="1"/>
</dbReference>
<keyword evidence="1" id="KW-0472">Membrane</keyword>
<dbReference type="Gene3D" id="3.20.20.450">
    <property type="entry name" value="EAL domain"/>
    <property type="match status" value="1"/>
</dbReference>
<dbReference type="EMBL" id="JBHRTS010000001">
    <property type="protein sequence ID" value="MFC3192980.1"/>
    <property type="molecule type" value="Genomic_DNA"/>
</dbReference>
<feature type="transmembrane region" description="Helical" evidence="1">
    <location>
        <begin position="34"/>
        <end position="59"/>
    </location>
</feature>
<keyword evidence="1" id="KW-0812">Transmembrane</keyword>
<feature type="transmembrane region" description="Helical" evidence="1">
    <location>
        <begin position="6"/>
        <end position="27"/>
    </location>
</feature>
<dbReference type="NCBIfam" id="TIGR00254">
    <property type="entry name" value="GGDEF"/>
    <property type="match status" value="1"/>
</dbReference>
<dbReference type="PROSITE" id="PS50883">
    <property type="entry name" value="EAL"/>
    <property type="match status" value="1"/>
</dbReference>
<reference evidence="5" key="1">
    <citation type="journal article" date="2019" name="Int. J. Syst. Evol. Microbiol.">
        <title>The Global Catalogue of Microorganisms (GCM) 10K type strain sequencing project: providing services to taxonomists for standard genome sequencing and annotation.</title>
        <authorList>
            <consortium name="The Broad Institute Genomics Platform"/>
            <consortium name="The Broad Institute Genome Sequencing Center for Infectious Disease"/>
            <person name="Wu L."/>
            <person name="Ma J."/>
        </authorList>
    </citation>
    <scope>NUCLEOTIDE SEQUENCE [LARGE SCALE GENOMIC DNA]</scope>
    <source>
        <strain evidence="5">KCTC 42953</strain>
    </source>
</reference>
<dbReference type="InterPro" id="IPR050706">
    <property type="entry name" value="Cyclic-di-GMP_PDE-like"/>
</dbReference>
<feature type="domain" description="GGDEF" evidence="3">
    <location>
        <begin position="275"/>
        <end position="406"/>
    </location>
</feature>
<dbReference type="Pfam" id="PF00990">
    <property type="entry name" value="GGDEF"/>
    <property type="match status" value="1"/>
</dbReference>
<dbReference type="PANTHER" id="PTHR33121">
    <property type="entry name" value="CYCLIC DI-GMP PHOSPHODIESTERASE PDEF"/>
    <property type="match status" value="1"/>
</dbReference>
<feature type="transmembrane region" description="Helical" evidence="1">
    <location>
        <begin position="71"/>
        <end position="93"/>
    </location>
</feature>
<evidence type="ECO:0000259" key="3">
    <source>
        <dbReference type="PROSITE" id="PS50887"/>
    </source>
</evidence>
<evidence type="ECO:0000313" key="4">
    <source>
        <dbReference type="EMBL" id="MFC3192980.1"/>
    </source>
</evidence>
<dbReference type="RefSeq" id="WP_198538064.1">
    <property type="nucleotide sequence ID" value="NZ_JBHRTS010000001.1"/>
</dbReference>
<dbReference type="CDD" id="cd01949">
    <property type="entry name" value="GGDEF"/>
    <property type="match status" value="1"/>
</dbReference>
<proteinExistence type="predicted"/>
<sequence>MADFFGYTLLAQAISTIMLGLLMLHFAREYQRKYLFYWSYSFISLAIYLSTVYISLVLLADLDMTTSVLKLSNLLIMLTAGYLQIAFLVVGTLSLVNGTQISKRTILWLFLSCLIIALTITLYKNWTPTDVNLRYLTRVGLRYLTAGIACLYTAIYILRKDPNPLFGKKLVTIGFFVYGFEMAFLGWLTVENYLFDGSTLLPILVPYHGLFELLMYPLIGISLVMWLLDVERMRVQQSSEKLMNLNHTDGLTGLPNQAALQKHLSVWKQNARTGERLTLALIGVDKMQRINDAEGIKKGDELMVQLAKRLEFLCTGRYRFFGRLHSDVFVVILNGGDKTQTNKTEKLRHSLSRPFKQEGKTYHLEMSAGITKISNQLKISFVLHQANQALQAAKQSGGKKSVHYHEGINATFNPDLTLENEVRVAIKLNQLELYFQPIWSAHNRIICFESLVRWNHPDRGLLRPDSFLFMMQSLGMMIALDHWVIQQSIKQVRAWKYTNPGAARITINVSAETIQNGDVVKFIQDCLTREQVDAEAITLEVTENTAMHNIESGRDTLSRLQQLGIQIAIDDFGTGYSSLNYLKTFPADVIKFDRSFVSDSRNQTINEEILKALIPLCHRLGKKVVVEGIENKQQFELLKTMTVSGFQGYYLSHPVHSDAAKKLLVMSRKSQVAKG</sequence>
<dbReference type="PANTHER" id="PTHR33121:SF71">
    <property type="entry name" value="OXYGEN SENSOR PROTEIN DOSP"/>
    <property type="match status" value="1"/>
</dbReference>
<dbReference type="SMART" id="SM00267">
    <property type="entry name" value="GGDEF"/>
    <property type="match status" value="1"/>
</dbReference>
<dbReference type="SUPFAM" id="SSF141868">
    <property type="entry name" value="EAL domain-like"/>
    <property type="match status" value="1"/>
</dbReference>
<dbReference type="InterPro" id="IPR035919">
    <property type="entry name" value="EAL_sf"/>
</dbReference>
<keyword evidence="5" id="KW-1185">Reference proteome</keyword>
<dbReference type="InterPro" id="IPR000160">
    <property type="entry name" value="GGDEF_dom"/>
</dbReference>
<gene>
    <name evidence="4" type="ORF">ACFODZ_01875</name>
</gene>
<keyword evidence="1" id="KW-1133">Transmembrane helix</keyword>
<feature type="transmembrane region" description="Helical" evidence="1">
    <location>
        <begin position="210"/>
        <end position="228"/>
    </location>
</feature>
<evidence type="ECO:0000259" key="2">
    <source>
        <dbReference type="PROSITE" id="PS50883"/>
    </source>
</evidence>
<protein>
    <submittedName>
        <fullName evidence="4">Bifunctional diguanylate cyclase/phosphodiesterase</fullName>
    </submittedName>
</protein>
<dbReference type="Proteomes" id="UP001595533">
    <property type="component" value="Unassembled WGS sequence"/>
</dbReference>
<feature type="transmembrane region" description="Helical" evidence="1">
    <location>
        <begin position="135"/>
        <end position="158"/>
    </location>
</feature>
<dbReference type="SMART" id="SM00052">
    <property type="entry name" value="EAL"/>
    <property type="match status" value="1"/>
</dbReference>
<dbReference type="PROSITE" id="PS50887">
    <property type="entry name" value="GGDEF"/>
    <property type="match status" value="1"/>
</dbReference>
<feature type="domain" description="EAL" evidence="2">
    <location>
        <begin position="415"/>
        <end position="668"/>
    </location>
</feature>
<dbReference type="Pfam" id="PF00563">
    <property type="entry name" value="EAL"/>
    <property type="match status" value="1"/>
</dbReference>
<accession>A0ABV7J484</accession>
<organism evidence="4 5">
    <name type="scientific">Marinicella sediminis</name>
    <dbReference type="NCBI Taxonomy" id="1792834"/>
    <lineage>
        <taxon>Bacteria</taxon>
        <taxon>Pseudomonadati</taxon>
        <taxon>Pseudomonadota</taxon>
        <taxon>Gammaproteobacteria</taxon>
        <taxon>Lysobacterales</taxon>
        <taxon>Marinicellaceae</taxon>
        <taxon>Marinicella</taxon>
    </lineage>
</organism>
<evidence type="ECO:0000256" key="1">
    <source>
        <dbReference type="SAM" id="Phobius"/>
    </source>
</evidence>
<dbReference type="InterPro" id="IPR001633">
    <property type="entry name" value="EAL_dom"/>
</dbReference>
<dbReference type="InterPro" id="IPR029787">
    <property type="entry name" value="Nucleotide_cyclase"/>
</dbReference>
<dbReference type="InterPro" id="IPR043128">
    <property type="entry name" value="Rev_trsase/Diguanyl_cyclase"/>
</dbReference>